<comment type="caution">
    <text evidence="9">The sequence shown here is derived from an EMBL/GenBank/DDBJ whole genome shotgun (WGS) entry which is preliminary data.</text>
</comment>
<evidence type="ECO:0000256" key="1">
    <source>
        <dbReference type="ARBA" id="ARBA00004651"/>
    </source>
</evidence>
<evidence type="ECO:0000256" key="3">
    <source>
        <dbReference type="ARBA" id="ARBA00022475"/>
    </source>
</evidence>
<feature type="transmembrane region" description="Helical" evidence="7">
    <location>
        <begin position="208"/>
        <end position="228"/>
    </location>
</feature>
<feature type="transmembrane region" description="Helical" evidence="7">
    <location>
        <begin position="97"/>
        <end position="121"/>
    </location>
</feature>
<dbReference type="InterPro" id="IPR015414">
    <property type="entry name" value="TMEM64"/>
</dbReference>
<dbReference type="InterPro" id="IPR032816">
    <property type="entry name" value="VTT_dom"/>
</dbReference>
<dbReference type="Proteomes" id="UP000297472">
    <property type="component" value="Unassembled WGS sequence"/>
</dbReference>
<organism evidence="9 10">
    <name type="scientific">Cryobacterium cryoconiti</name>
    <dbReference type="NCBI Taxonomy" id="1259239"/>
    <lineage>
        <taxon>Bacteria</taxon>
        <taxon>Bacillati</taxon>
        <taxon>Actinomycetota</taxon>
        <taxon>Actinomycetes</taxon>
        <taxon>Micrococcales</taxon>
        <taxon>Microbacteriaceae</taxon>
        <taxon>Cryobacterium</taxon>
    </lineage>
</organism>
<dbReference type="PANTHER" id="PTHR12677">
    <property type="entry name" value="GOLGI APPARATUS MEMBRANE PROTEIN TVP38-RELATED"/>
    <property type="match status" value="1"/>
</dbReference>
<reference evidence="9 10" key="1">
    <citation type="submission" date="2019-03" db="EMBL/GenBank/DDBJ databases">
        <title>Genomics of glacier-inhabiting Cryobacterium strains.</title>
        <authorList>
            <person name="Liu Q."/>
            <person name="Xin Y.-H."/>
        </authorList>
    </citation>
    <scope>NUCLEOTIDE SEQUENCE [LARGE SCALE GENOMIC DNA]</scope>
    <source>
        <strain evidence="9 10">TMT1-51</strain>
    </source>
</reference>
<evidence type="ECO:0000256" key="7">
    <source>
        <dbReference type="RuleBase" id="RU366058"/>
    </source>
</evidence>
<keyword evidence="10" id="KW-1185">Reference proteome</keyword>
<feature type="transmembrane region" description="Helical" evidence="7">
    <location>
        <begin position="150"/>
        <end position="169"/>
    </location>
</feature>
<evidence type="ECO:0000256" key="5">
    <source>
        <dbReference type="ARBA" id="ARBA00022989"/>
    </source>
</evidence>
<evidence type="ECO:0000313" key="10">
    <source>
        <dbReference type="Proteomes" id="UP000297472"/>
    </source>
</evidence>
<feature type="transmembrane region" description="Helical" evidence="7">
    <location>
        <begin position="64"/>
        <end position="85"/>
    </location>
</feature>
<dbReference type="PANTHER" id="PTHR12677:SF59">
    <property type="entry name" value="GOLGI APPARATUS MEMBRANE PROTEIN TVP38-RELATED"/>
    <property type="match status" value="1"/>
</dbReference>
<protein>
    <recommendedName>
        <fullName evidence="7">TVP38/TMEM64 family membrane protein</fullName>
    </recommendedName>
</protein>
<keyword evidence="5 7" id="KW-1133">Transmembrane helix</keyword>
<gene>
    <name evidence="9" type="ORF">E3T49_00615</name>
</gene>
<comment type="subcellular location">
    <subcellularLocation>
        <location evidence="1 7">Cell membrane</location>
        <topology evidence="1 7">Multi-pass membrane protein</topology>
    </subcellularLocation>
</comment>
<evidence type="ECO:0000256" key="6">
    <source>
        <dbReference type="ARBA" id="ARBA00023136"/>
    </source>
</evidence>
<feature type="transmembrane region" description="Helical" evidence="7">
    <location>
        <begin position="181"/>
        <end position="202"/>
    </location>
</feature>
<dbReference type="AlphaFoldDB" id="A0A4Y8K032"/>
<evidence type="ECO:0000256" key="4">
    <source>
        <dbReference type="ARBA" id="ARBA00022692"/>
    </source>
</evidence>
<accession>A0A4Y8K032</accession>
<comment type="similarity">
    <text evidence="2 7">Belongs to the TVP38/TMEM64 family.</text>
</comment>
<keyword evidence="3 7" id="KW-1003">Cell membrane</keyword>
<evidence type="ECO:0000259" key="8">
    <source>
        <dbReference type="Pfam" id="PF09335"/>
    </source>
</evidence>
<name>A0A4Y8K032_9MICO</name>
<proteinExistence type="inferred from homology"/>
<dbReference type="OrthoDB" id="5242213at2"/>
<sequence length="238" mass="24600">MSSQRDDLEVAPDSLPAAGAASRRAHHRVLTRLVVLAVFVVVAIIVAIVVPVPGPEQIRAIADSAGTAGGVAFLLGYAVLTLTPLPKNVLGMAAGLTWGFAGGSLLVYAGSLLGATLAFVIGRSLGRDAVERFTGARVARVDELLRRHGLATVIGARLIPVLPFTAINYAAGLTAVRRGDYALGTAIGIIPGTLAYVALGAVGLELGWPFWIAVGVLGGLTVLGLFLARRARRTTHSR</sequence>
<keyword evidence="4 7" id="KW-0812">Transmembrane</keyword>
<dbReference type="EMBL" id="SOHA01000001">
    <property type="protein sequence ID" value="TFD34209.1"/>
    <property type="molecule type" value="Genomic_DNA"/>
</dbReference>
<feature type="domain" description="VTT" evidence="8">
    <location>
        <begin position="85"/>
        <end position="201"/>
    </location>
</feature>
<keyword evidence="6 7" id="KW-0472">Membrane</keyword>
<evidence type="ECO:0000313" key="9">
    <source>
        <dbReference type="EMBL" id="TFD34209.1"/>
    </source>
</evidence>
<feature type="transmembrane region" description="Helical" evidence="7">
    <location>
        <begin position="33"/>
        <end position="52"/>
    </location>
</feature>
<evidence type="ECO:0000256" key="2">
    <source>
        <dbReference type="ARBA" id="ARBA00008640"/>
    </source>
</evidence>
<dbReference type="GO" id="GO:0005886">
    <property type="term" value="C:plasma membrane"/>
    <property type="evidence" value="ECO:0007669"/>
    <property type="project" value="UniProtKB-SubCell"/>
</dbReference>
<dbReference type="Pfam" id="PF09335">
    <property type="entry name" value="VTT_dom"/>
    <property type="match status" value="1"/>
</dbReference>
<dbReference type="RefSeq" id="WP_134422469.1">
    <property type="nucleotide sequence ID" value="NZ_SOHA01000001.1"/>
</dbReference>